<dbReference type="GO" id="GO:0007007">
    <property type="term" value="P:inner mitochondrial membrane organization"/>
    <property type="evidence" value="ECO:0007669"/>
    <property type="project" value="TreeGrafter"/>
</dbReference>
<dbReference type="Proteomes" id="UP000237438">
    <property type="component" value="Unassembled WGS sequence"/>
</dbReference>
<evidence type="ECO:0000256" key="7">
    <source>
        <dbReference type="ARBA" id="ARBA00023128"/>
    </source>
</evidence>
<dbReference type="InterPro" id="IPR008839">
    <property type="entry name" value="MDM33_fungi"/>
</dbReference>
<dbReference type="Pfam" id="PF05546">
    <property type="entry name" value="She9_MDM33"/>
    <property type="match status" value="1"/>
</dbReference>
<evidence type="ECO:0000256" key="3">
    <source>
        <dbReference type="ARBA" id="ARBA00022792"/>
    </source>
</evidence>
<dbReference type="GO" id="GO:0005743">
    <property type="term" value="C:mitochondrial inner membrane"/>
    <property type="evidence" value="ECO:0007669"/>
    <property type="project" value="UniProtKB-SubCell"/>
</dbReference>
<keyword evidence="5 10" id="KW-1133">Transmembrane helix</keyword>
<evidence type="ECO:0000256" key="11">
    <source>
        <dbReference type="SAM" id="MobiDB-lite"/>
    </source>
</evidence>
<comment type="similarity">
    <text evidence="1 10">Belongs to the SHE9 family.</text>
</comment>
<comment type="caution">
    <text evidence="12">The sequence shown here is derived from an EMBL/GenBank/DDBJ whole genome shotgun (WGS) entry which is preliminary data.</text>
</comment>
<name>A0A2S4PN18_9PEZI</name>
<keyword evidence="2 10" id="KW-0812">Transmembrane</keyword>
<keyword evidence="13" id="KW-1185">Reference proteome</keyword>
<evidence type="ECO:0000313" key="12">
    <source>
        <dbReference type="EMBL" id="POS83437.1"/>
    </source>
</evidence>
<evidence type="ECO:0000256" key="1">
    <source>
        <dbReference type="ARBA" id="ARBA00007472"/>
    </source>
</evidence>
<keyword evidence="6" id="KW-0175">Coiled coil</keyword>
<gene>
    <name evidence="12" type="ORF">EPUL_005128</name>
</gene>
<comment type="function">
    <text evidence="9">Required for the maintenance of the structure of the mitochondrial inner membrane. Involved in mitochondrial morphology. Causes growth arrest when highly overexpressed.</text>
</comment>
<organism evidence="12 13">
    <name type="scientific">Erysiphe pulchra</name>
    <dbReference type="NCBI Taxonomy" id="225359"/>
    <lineage>
        <taxon>Eukaryota</taxon>
        <taxon>Fungi</taxon>
        <taxon>Dikarya</taxon>
        <taxon>Ascomycota</taxon>
        <taxon>Pezizomycotina</taxon>
        <taxon>Leotiomycetes</taxon>
        <taxon>Erysiphales</taxon>
        <taxon>Erysiphaceae</taxon>
        <taxon>Erysiphe</taxon>
    </lineage>
</organism>
<evidence type="ECO:0000256" key="5">
    <source>
        <dbReference type="ARBA" id="ARBA00022989"/>
    </source>
</evidence>
<feature type="transmembrane region" description="Helical" evidence="10">
    <location>
        <begin position="244"/>
        <end position="264"/>
    </location>
</feature>
<evidence type="ECO:0000256" key="4">
    <source>
        <dbReference type="ARBA" id="ARBA00022946"/>
    </source>
</evidence>
<evidence type="ECO:0000256" key="8">
    <source>
        <dbReference type="ARBA" id="ARBA00023136"/>
    </source>
</evidence>
<keyword evidence="7 10" id="KW-0496">Mitochondrion</keyword>
<dbReference type="PANTHER" id="PTHR31961">
    <property type="entry name" value="SENSITIVE TO HIGH EXPRESSION PROTEIN 9, MITOCHONDRIAL"/>
    <property type="match status" value="1"/>
</dbReference>
<evidence type="ECO:0000313" key="13">
    <source>
        <dbReference type="Proteomes" id="UP000237438"/>
    </source>
</evidence>
<dbReference type="EMBL" id="PEDP01001586">
    <property type="protein sequence ID" value="POS83437.1"/>
    <property type="molecule type" value="Genomic_DNA"/>
</dbReference>
<evidence type="ECO:0000256" key="2">
    <source>
        <dbReference type="ARBA" id="ARBA00022692"/>
    </source>
</evidence>
<protein>
    <recommendedName>
        <fullName evidence="10">Sensitive to high expression protein 9, mitochondrial</fullName>
    </recommendedName>
</protein>
<keyword evidence="4 10" id="KW-0809">Transit peptide</keyword>
<accession>A0A2S4PN18</accession>
<evidence type="ECO:0000256" key="9">
    <source>
        <dbReference type="ARBA" id="ARBA00024807"/>
    </source>
</evidence>
<comment type="subunit">
    <text evidence="10">Homooligomer.</text>
</comment>
<reference evidence="12 13" key="1">
    <citation type="submission" date="2017-10" db="EMBL/GenBank/DDBJ databases">
        <title>Development of genomic resources for the powdery mildew, Erysiphe pulchra.</title>
        <authorList>
            <person name="Wadl P.A."/>
            <person name="Mack B.M."/>
            <person name="Moore G."/>
            <person name="Beltz S.B."/>
        </authorList>
    </citation>
    <scope>NUCLEOTIDE SEQUENCE [LARGE SCALE GENOMIC DNA]</scope>
    <source>
        <strain evidence="12">Cflorida</strain>
    </source>
</reference>
<feature type="transmembrane region" description="Helical" evidence="10">
    <location>
        <begin position="389"/>
        <end position="411"/>
    </location>
</feature>
<dbReference type="OrthoDB" id="5595506at2759"/>
<feature type="region of interest" description="Disordered" evidence="11">
    <location>
        <begin position="53"/>
        <end position="88"/>
    </location>
</feature>
<keyword evidence="8 10" id="KW-0472">Membrane</keyword>
<evidence type="ECO:0000256" key="10">
    <source>
        <dbReference type="RuleBase" id="RU364128"/>
    </source>
</evidence>
<dbReference type="AlphaFoldDB" id="A0A2S4PN18"/>
<sequence>MQSLNRIASRYLNEIIKTSHFPRRSYLDSYRCLFIVATYPQYRQRINVRQFVNGSKQNREPDATPCGSQKSDASIHHEPESDLPSEEAGRRLAVTKKFSHLMDRLQGNIFTASQRINDITGYSGIEALKNQITVLEGNLQDAQDAVRAARLTYKTTVADRASSQREVTTLLARKDSWSPSDLERFTSLYRMDHSNEQAVQEAATRLADTEREVESASSQLRNTILSRYHEEQIWSDKIRRMSTWGTWGLMGVNVLLFFVFQFGFEPWRRKRLIQGFEGKVLEALEMEKNSKIPKENGHDLASLNISSTDADELDLRLVNQDNSSDLTMTTEKPEIFIETPEKALIIDTAEISFPMRISSLTGSKTLALYAADLLDLFSDKIIEIRKQEIMIIAIKSAIIGATIATTVLFSFSNHSLF</sequence>
<keyword evidence="3 10" id="KW-0999">Mitochondrion inner membrane</keyword>
<comment type="subcellular location">
    <subcellularLocation>
        <location evidence="10">Mitochondrion inner membrane</location>
        <topology evidence="10">Multi-pass membrane protein</topology>
    </subcellularLocation>
</comment>
<dbReference type="PANTHER" id="PTHR31961:SF3">
    <property type="entry name" value="SENSITIVE TO HIGH EXPRESSION PROTEIN 9, MITOCHONDRIAL"/>
    <property type="match status" value="1"/>
</dbReference>
<evidence type="ECO:0000256" key="6">
    <source>
        <dbReference type="ARBA" id="ARBA00023054"/>
    </source>
</evidence>
<proteinExistence type="inferred from homology"/>